<accession>A0A415GS26</accession>
<gene>
    <name evidence="1" type="ORF">DW060_01035</name>
</gene>
<keyword evidence="2" id="KW-1185">Reference proteome</keyword>
<dbReference type="EMBL" id="QRNO01000002">
    <property type="protein sequence ID" value="RHK53075.1"/>
    <property type="molecule type" value="Genomic_DNA"/>
</dbReference>
<name>A0A415GS26_9BACT</name>
<protein>
    <submittedName>
        <fullName evidence="1">Uncharacterized protein</fullName>
    </submittedName>
</protein>
<evidence type="ECO:0000313" key="2">
    <source>
        <dbReference type="Proteomes" id="UP000286598"/>
    </source>
</evidence>
<dbReference type="AlphaFoldDB" id="A0A415GS26"/>
<dbReference type="Proteomes" id="UP000286598">
    <property type="component" value="Unassembled WGS sequence"/>
</dbReference>
<comment type="caution">
    <text evidence="1">The sequence shown here is derived from an EMBL/GenBank/DDBJ whole genome shotgun (WGS) entry which is preliminary data.</text>
</comment>
<sequence length="79" mass="9119">MTPQRKVIHVELNEPYNNKHHWYFGSILAIYDTLPVDVVGIAHTSLWNVLSKNGKYTTKTATIRLGVLRTKQTNRGRKK</sequence>
<dbReference type="OrthoDB" id="1274343at2"/>
<evidence type="ECO:0000313" key="1">
    <source>
        <dbReference type="EMBL" id="RHK53075.1"/>
    </source>
</evidence>
<organism evidence="1 2">
    <name type="scientific">Leyella stercorea</name>
    <dbReference type="NCBI Taxonomy" id="363265"/>
    <lineage>
        <taxon>Bacteria</taxon>
        <taxon>Pseudomonadati</taxon>
        <taxon>Bacteroidota</taxon>
        <taxon>Bacteroidia</taxon>
        <taxon>Bacteroidales</taxon>
        <taxon>Prevotellaceae</taxon>
        <taxon>Leyella</taxon>
    </lineage>
</organism>
<reference evidence="1 2" key="1">
    <citation type="submission" date="2018-08" db="EMBL/GenBank/DDBJ databases">
        <title>A genome reference for cultivated species of the human gut microbiota.</title>
        <authorList>
            <person name="Zou Y."/>
            <person name="Xue W."/>
            <person name="Luo G."/>
        </authorList>
    </citation>
    <scope>NUCLEOTIDE SEQUENCE [LARGE SCALE GENOMIC DNA]</scope>
    <source>
        <strain evidence="1 2">AF42-9</strain>
    </source>
</reference>
<proteinExistence type="predicted"/>